<keyword evidence="3" id="KW-1185">Reference proteome</keyword>
<sequence length="413" mass="46315">MHSSIFLLDSFIRALSLTQIDYGEPGVTYFAASDIPQFDLQKLSLSDNTESRRNPCNCKKIPILPGIGASSQSGSLEHPIGHLEPILERGDVYVTPDDEYIFKGMAKLKADWPELDNVTEIEKEEARRLCWSSIMLVSIIKEFTTLDLTLPTLDLSFTKPENLALLFPGEKACKPRTKKSIWVLHSQTALLWTSCKRLLSESEWQCRRTELASKALAAAKFLEQALQEHACPEEHGIPLSGHGHLLQIKFLASQQFSVSSPVPRRLGAEVDGIEGWLVHRARISRRVAKMAQFLARYGIVIASRAIATRPLSAWASIYQIKMGIDVWKSNRALTAALEQSILFLPAADLMLVVWPSKGTVRVLSRPPGRINRMLSACRDKYPRKALVSRFRDTETEIGAFSEKFLFRHSNGTS</sequence>
<dbReference type="HOGENOM" id="CLU_666607_0_0_1"/>
<gene>
    <name evidence="2" type="ORF">M408DRAFT_332566</name>
</gene>
<evidence type="ECO:0000313" key="3">
    <source>
        <dbReference type="Proteomes" id="UP000054097"/>
    </source>
</evidence>
<feature type="non-terminal residue" evidence="2">
    <location>
        <position position="413"/>
    </location>
</feature>
<dbReference type="EMBL" id="KN824344">
    <property type="protein sequence ID" value="KIM22981.1"/>
    <property type="molecule type" value="Genomic_DNA"/>
</dbReference>
<dbReference type="Proteomes" id="UP000054097">
    <property type="component" value="Unassembled WGS sequence"/>
</dbReference>
<name>A0A0C3AUN6_SERVB</name>
<reference evidence="2 3" key="1">
    <citation type="submission" date="2014-04" db="EMBL/GenBank/DDBJ databases">
        <authorList>
            <consortium name="DOE Joint Genome Institute"/>
            <person name="Kuo A."/>
            <person name="Zuccaro A."/>
            <person name="Kohler A."/>
            <person name="Nagy L.G."/>
            <person name="Floudas D."/>
            <person name="Copeland A."/>
            <person name="Barry K.W."/>
            <person name="Cichocki N."/>
            <person name="Veneault-Fourrey C."/>
            <person name="LaButti K."/>
            <person name="Lindquist E.A."/>
            <person name="Lipzen A."/>
            <person name="Lundell T."/>
            <person name="Morin E."/>
            <person name="Murat C."/>
            <person name="Sun H."/>
            <person name="Tunlid A."/>
            <person name="Henrissat B."/>
            <person name="Grigoriev I.V."/>
            <person name="Hibbett D.S."/>
            <person name="Martin F."/>
            <person name="Nordberg H.P."/>
            <person name="Cantor M.N."/>
            <person name="Hua S.X."/>
        </authorList>
    </citation>
    <scope>NUCLEOTIDE SEQUENCE [LARGE SCALE GENOMIC DNA]</scope>
    <source>
        <strain evidence="2 3">MAFF 305830</strain>
    </source>
</reference>
<organism evidence="2 3">
    <name type="scientific">Serendipita vermifera MAFF 305830</name>
    <dbReference type="NCBI Taxonomy" id="933852"/>
    <lineage>
        <taxon>Eukaryota</taxon>
        <taxon>Fungi</taxon>
        <taxon>Dikarya</taxon>
        <taxon>Basidiomycota</taxon>
        <taxon>Agaricomycotina</taxon>
        <taxon>Agaricomycetes</taxon>
        <taxon>Sebacinales</taxon>
        <taxon>Serendipitaceae</taxon>
        <taxon>Serendipita</taxon>
    </lineage>
</organism>
<feature type="chain" id="PRO_5002161196" evidence="1">
    <location>
        <begin position="17"/>
        <end position="413"/>
    </location>
</feature>
<dbReference type="STRING" id="933852.A0A0C3AUN6"/>
<feature type="signal peptide" evidence="1">
    <location>
        <begin position="1"/>
        <end position="16"/>
    </location>
</feature>
<accession>A0A0C3AUN6</accession>
<reference evidence="3" key="2">
    <citation type="submission" date="2015-01" db="EMBL/GenBank/DDBJ databases">
        <title>Evolutionary Origins and Diversification of the Mycorrhizal Mutualists.</title>
        <authorList>
            <consortium name="DOE Joint Genome Institute"/>
            <consortium name="Mycorrhizal Genomics Consortium"/>
            <person name="Kohler A."/>
            <person name="Kuo A."/>
            <person name="Nagy L.G."/>
            <person name="Floudas D."/>
            <person name="Copeland A."/>
            <person name="Barry K.W."/>
            <person name="Cichocki N."/>
            <person name="Veneault-Fourrey C."/>
            <person name="LaButti K."/>
            <person name="Lindquist E.A."/>
            <person name="Lipzen A."/>
            <person name="Lundell T."/>
            <person name="Morin E."/>
            <person name="Murat C."/>
            <person name="Riley R."/>
            <person name="Ohm R."/>
            <person name="Sun H."/>
            <person name="Tunlid A."/>
            <person name="Henrissat B."/>
            <person name="Grigoriev I.V."/>
            <person name="Hibbett D.S."/>
            <person name="Martin F."/>
        </authorList>
    </citation>
    <scope>NUCLEOTIDE SEQUENCE [LARGE SCALE GENOMIC DNA]</scope>
    <source>
        <strain evidence="3">MAFF 305830</strain>
    </source>
</reference>
<protein>
    <submittedName>
        <fullName evidence="2">Uncharacterized protein</fullName>
    </submittedName>
</protein>
<evidence type="ECO:0000313" key="2">
    <source>
        <dbReference type="EMBL" id="KIM22981.1"/>
    </source>
</evidence>
<dbReference type="OrthoDB" id="10261408at2759"/>
<keyword evidence="1" id="KW-0732">Signal</keyword>
<dbReference type="AlphaFoldDB" id="A0A0C3AUN6"/>
<proteinExistence type="predicted"/>
<evidence type="ECO:0000256" key="1">
    <source>
        <dbReference type="SAM" id="SignalP"/>
    </source>
</evidence>